<evidence type="ECO:0000256" key="12">
    <source>
        <dbReference type="ARBA" id="ARBA00022777"/>
    </source>
</evidence>
<evidence type="ECO:0000256" key="15">
    <source>
        <dbReference type="ARBA" id="ARBA00023136"/>
    </source>
</evidence>
<dbReference type="Proteomes" id="UP000006038">
    <property type="component" value="Chromosome 3"/>
</dbReference>
<evidence type="ECO:0000256" key="8">
    <source>
        <dbReference type="ARBA" id="ARBA00022692"/>
    </source>
</evidence>
<keyword evidence="21" id="KW-1185">Reference proteome</keyword>
<evidence type="ECO:0000313" key="21">
    <source>
        <dbReference type="Proteomes" id="UP000006038"/>
    </source>
</evidence>
<evidence type="ECO:0000256" key="19">
    <source>
        <dbReference type="SAM" id="Phobius"/>
    </source>
</evidence>
<protein>
    <recommendedName>
        <fullName evidence="3">non-specific serine/threonine protein kinase</fullName>
        <ecNumber evidence="3">2.7.11.1</ecNumber>
    </recommendedName>
</protein>
<keyword evidence="14 19" id="KW-1133">Transmembrane helix</keyword>
<keyword evidence="11" id="KW-0547">Nucleotide-binding</keyword>
<keyword evidence="16" id="KW-0325">Glycoprotein</keyword>
<dbReference type="FunFam" id="3.80.10.10:FF:000111">
    <property type="entry name" value="LRR receptor-like serine/threonine-protein kinase ERECTA"/>
    <property type="match status" value="1"/>
</dbReference>
<evidence type="ECO:0000256" key="9">
    <source>
        <dbReference type="ARBA" id="ARBA00022729"/>
    </source>
</evidence>
<dbReference type="Gramene" id="OB03G34050.1">
    <property type="protein sequence ID" value="OB03G34050.1"/>
    <property type="gene ID" value="OB03G34050"/>
</dbReference>
<evidence type="ECO:0000256" key="14">
    <source>
        <dbReference type="ARBA" id="ARBA00022989"/>
    </source>
</evidence>
<dbReference type="SMART" id="SM00369">
    <property type="entry name" value="LRR_TYP"/>
    <property type="match status" value="4"/>
</dbReference>
<dbReference type="Gene3D" id="3.80.10.10">
    <property type="entry name" value="Ribonuclease Inhibitor"/>
    <property type="match status" value="1"/>
</dbReference>
<dbReference type="HOGENOM" id="CLU_000288_18_11_1"/>
<dbReference type="GO" id="GO:0005524">
    <property type="term" value="F:ATP binding"/>
    <property type="evidence" value="ECO:0007669"/>
    <property type="project" value="UniProtKB-KW"/>
</dbReference>
<dbReference type="GO" id="GO:0009742">
    <property type="term" value="P:brassinosteroid mediated signaling pathway"/>
    <property type="evidence" value="ECO:0007669"/>
    <property type="project" value="UniProtKB-KW"/>
</dbReference>
<comment type="similarity">
    <text evidence="2">Belongs to the RLP family.</text>
</comment>
<dbReference type="EC" id="2.7.11.1" evidence="3"/>
<organism evidence="20">
    <name type="scientific">Oryza brachyantha</name>
    <name type="common">malo sina</name>
    <dbReference type="NCBI Taxonomy" id="4533"/>
    <lineage>
        <taxon>Eukaryota</taxon>
        <taxon>Viridiplantae</taxon>
        <taxon>Streptophyta</taxon>
        <taxon>Embryophyta</taxon>
        <taxon>Tracheophyta</taxon>
        <taxon>Spermatophyta</taxon>
        <taxon>Magnoliopsida</taxon>
        <taxon>Liliopsida</taxon>
        <taxon>Poales</taxon>
        <taxon>Poaceae</taxon>
        <taxon>BOP clade</taxon>
        <taxon>Oryzoideae</taxon>
        <taxon>Oryzeae</taxon>
        <taxon>Oryzinae</taxon>
        <taxon>Oryza</taxon>
    </lineage>
</organism>
<keyword evidence="15 19" id="KW-0472">Membrane</keyword>
<keyword evidence="7" id="KW-1070">Brassinosteroid signaling pathway</keyword>
<evidence type="ECO:0000256" key="10">
    <source>
        <dbReference type="ARBA" id="ARBA00022737"/>
    </source>
</evidence>
<keyword evidence="13" id="KW-0067">ATP-binding</keyword>
<comment type="catalytic activity">
    <reaction evidence="17">
        <text>L-threonyl-[protein] + ATP = O-phospho-L-threonyl-[protein] + ADP + H(+)</text>
        <dbReference type="Rhea" id="RHEA:46608"/>
        <dbReference type="Rhea" id="RHEA-COMP:11060"/>
        <dbReference type="Rhea" id="RHEA-COMP:11605"/>
        <dbReference type="ChEBI" id="CHEBI:15378"/>
        <dbReference type="ChEBI" id="CHEBI:30013"/>
        <dbReference type="ChEBI" id="CHEBI:30616"/>
        <dbReference type="ChEBI" id="CHEBI:61977"/>
        <dbReference type="ChEBI" id="CHEBI:456216"/>
        <dbReference type="EC" id="2.7.11.1"/>
    </reaction>
</comment>
<evidence type="ECO:0000256" key="5">
    <source>
        <dbReference type="ARBA" id="ARBA00022527"/>
    </source>
</evidence>
<evidence type="ECO:0000256" key="7">
    <source>
        <dbReference type="ARBA" id="ARBA00022626"/>
    </source>
</evidence>
<dbReference type="OMA" id="DRISANW"/>
<accession>J3LQS9</accession>
<evidence type="ECO:0000313" key="20">
    <source>
        <dbReference type="EnsemblPlants" id="OB03G34050.1"/>
    </source>
</evidence>
<dbReference type="InterPro" id="IPR003591">
    <property type="entry name" value="Leu-rich_rpt_typical-subtyp"/>
</dbReference>
<evidence type="ECO:0000256" key="1">
    <source>
        <dbReference type="ARBA" id="ARBA00004251"/>
    </source>
</evidence>
<dbReference type="AlphaFoldDB" id="J3LQS9"/>
<keyword evidence="9" id="KW-0732">Signal</keyword>
<dbReference type="Pfam" id="PF00560">
    <property type="entry name" value="LRR_1"/>
    <property type="match status" value="7"/>
</dbReference>
<dbReference type="GO" id="GO:0005886">
    <property type="term" value="C:plasma membrane"/>
    <property type="evidence" value="ECO:0007669"/>
    <property type="project" value="UniProtKB-SubCell"/>
</dbReference>
<evidence type="ECO:0000256" key="13">
    <source>
        <dbReference type="ARBA" id="ARBA00022840"/>
    </source>
</evidence>
<dbReference type="InterPro" id="IPR032675">
    <property type="entry name" value="LRR_dom_sf"/>
</dbReference>
<dbReference type="GO" id="GO:0004674">
    <property type="term" value="F:protein serine/threonine kinase activity"/>
    <property type="evidence" value="ECO:0007669"/>
    <property type="project" value="UniProtKB-KW"/>
</dbReference>
<reference evidence="20" key="1">
    <citation type="journal article" date="2013" name="Nat. Commun.">
        <title>Whole-genome sequencing of Oryza brachyantha reveals mechanisms underlying Oryza genome evolution.</title>
        <authorList>
            <person name="Chen J."/>
            <person name="Huang Q."/>
            <person name="Gao D."/>
            <person name="Wang J."/>
            <person name="Lang Y."/>
            <person name="Liu T."/>
            <person name="Li B."/>
            <person name="Bai Z."/>
            <person name="Luis Goicoechea J."/>
            <person name="Liang C."/>
            <person name="Chen C."/>
            <person name="Zhang W."/>
            <person name="Sun S."/>
            <person name="Liao Y."/>
            <person name="Zhang X."/>
            <person name="Yang L."/>
            <person name="Song C."/>
            <person name="Wang M."/>
            <person name="Shi J."/>
            <person name="Liu G."/>
            <person name="Liu J."/>
            <person name="Zhou H."/>
            <person name="Zhou W."/>
            <person name="Yu Q."/>
            <person name="An N."/>
            <person name="Chen Y."/>
            <person name="Cai Q."/>
            <person name="Wang B."/>
            <person name="Liu B."/>
            <person name="Min J."/>
            <person name="Huang Y."/>
            <person name="Wu H."/>
            <person name="Li Z."/>
            <person name="Zhang Y."/>
            <person name="Yin Y."/>
            <person name="Song W."/>
            <person name="Jiang J."/>
            <person name="Jackson S.A."/>
            <person name="Wing R.A."/>
            <person name="Wang J."/>
            <person name="Chen M."/>
        </authorList>
    </citation>
    <scope>NUCLEOTIDE SEQUENCE [LARGE SCALE GENOMIC DNA]</scope>
    <source>
        <strain evidence="20">cv. IRGC 101232</strain>
    </source>
</reference>
<proteinExistence type="inferred from homology"/>
<keyword evidence="6" id="KW-0433">Leucine-rich repeat</keyword>
<evidence type="ECO:0000256" key="6">
    <source>
        <dbReference type="ARBA" id="ARBA00022614"/>
    </source>
</evidence>
<dbReference type="InterPro" id="IPR001611">
    <property type="entry name" value="Leu-rich_rpt"/>
</dbReference>
<feature type="transmembrane region" description="Helical" evidence="19">
    <location>
        <begin position="400"/>
        <end position="422"/>
    </location>
</feature>
<dbReference type="Pfam" id="PF13855">
    <property type="entry name" value="LRR_8"/>
    <property type="match status" value="1"/>
</dbReference>
<comment type="subcellular location">
    <subcellularLocation>
        <location evidence="1">Cell membrane</location>
        <topology evidence="1">Single-pass type I membrane protein</topology>
    </subcellularLocation>
</comment>
<evidence type="ECO:0000256" key="4">
    <source>
        <dbReference type="ARBA" id="ARBA00022475"/>
    </source>
</evidence>
<keyword evidence="12" id="KW-0418">Kinase</keyword>
<reference evidence="20" key="2">
    <citation type="submission" date="2013-04" db="UniProtKB">
        <authorList>
            <consortium name="EnsemblPlants"/>
        </authorList>
    </citation>
    <scope>IDENTIFICATION</scope>
</reference>
<evidence type="ECO:0000256" key="11">
    <source>
        <dbReference type="ARBA" id="ARBA00022741"/>
    </source>
</evidence>
<dbReference type="eggNOG" id="KOG0619">
    <property type="taxonomic scope" value="Eukaryota"/>
</dbReference>
<evidence type="ECO:0000256" key="2">
    <source>
        <dbReference type="ARBA" id="ARBA00009592"/>
    </source>
</evidence>
<keyword evidence="5" id="KW-0808">Transferase</keyword>
<keyword evidence="10" id="KW-0677">Repeat</keyword>
<dbReference type="SUPFAM" id="SSF52058">
    <property type="entry name" value="L domain-like"/>
    <property type="match status" value="2"/>
</dbReference>
<evidence type="ECO:0000256" key="17">
    <source>
        <dbReference type="ARBA" id="ARBA00047899"/>
    </source>
</evidence>
<evidence type="ECO:0000256" key="3">
    <source>
        <dbReference type="ARBA" id="ARBA00012513"/>
    </source>
</evidence>
<comment type="catalytic activity">
    <reaction evidence="18">
        <text>L-seryl-[protein] + ATP = O-phospho-L-seryl-[protein] + ADP + H(+)</text>
        <dbReference type="Rhea" id="RHEA:17989"/>
        <dbReference type="Rhea" id="RHEA-COMP:9863"/>
        <dbReference type="Rhea" id="RHEA-COMP:11604"/>
        <dbReference type="ChEBI" id="CHEBI:15378"/>
        <dbReference type="ChEBI" id="CHEBI:29999"/>
        <dbReference type="ChEBI" id="CHEBI:30616"/>
        <dbReference type="ChEBI" id="CHEBI:83421"/>
        <dbReference type="ChEBI" id="CHEBI:456216"/>
        <dbReference type="EC" id="2.7.11.1"/>
    </reaction>
</comment>
<keyword evidence="8 19" id="KW-0812">Transmembrane</keyword>
<keyword evidence="4" id="KW-1003">Cell membrane</keyword>
<dbReference type="STRING" id="4533.J3LQS9"/>
<dbReference type="FunFam" id="3.80.10.10:FF:000095">
    <property type="entry name" value="LRR receptor-like serine/threonine-protein kinase GSO1"/>
    <property type="match status" value="1"/>
</dbReference>
<dbReference type="InterPro" id="IPR046956">
    <property type="entry name" value="RLP23-like"/>
</dbReference>
<evidence type="ECO:0000256" key="16">
    <source>
        <dbReference type="ARBA" id="ARBA00023180"/>
    </source>
</evidence>
<dbReference type="EnsemblPlants" id="OB03G34050.1">
    <property type="protein sequence ID" value="OB03G34050.1"/>
    <property type="gene ID" value="OB03G34050"/>
</dbReference>
<dbReference type="PANTHER" id="PTHR48063">
    <property type="entry name" value="LRR RECEPTOR-LIKE KINASE"/>
    <property type="match status" value="1"/>
</dbReference>
<evidence type="ECO:0000256" key="18">
    <source>
        <dbReference type="ARBA" id="ARBA00048679"/>
    </source>
</evidence>
<dbReference type="PANTHER" id="PTHR48063:SF112">
    <property type="entry name" value="RECEPTOR LIKE PROTEIN 30-LIKE"/>
    <property type="match status" value="1"/>
</dbReference>
<name>J3LQS9_ORYBR</name>
<keyword evidence="5" id="KW-0723">Serine/threonine-protein kinase</keyword>
<sequence length="447" mass="49770">MEIGNLTALQELDLRNNHLEGELPATISSLQSLSYLALGTNRLIGALPPDFGRLQPLAVIGLANNNFSGTLPPAFCSFSSLQILDLSDNNLFGELPNCWWDLKSLQYMGLSRNRFSGNLPDTRNHTSLKSLHLANNLFSGGFPSALKKFGRLVTLDLGENKYYGTIPSWLGVRNPMLQFLRLRSNMFRGNISCQLAQLFKLQLLDLANNKIIGSIPRGFANLTSMMEPKTEIFMILPENSTNYPYFDRISANWKGQDNVFQRTVTLLTGIDLSCNFLSGGIPKGLPNLQGLLLLNLSRNHLSGGIPTDIGNLKFVESLDFSWNQLSGSIPSSFSNLMSLRGLNLSHNLLSGKIPTGHQLQTFEDPSIYDHNAGLCGFPLSIACSDDPSPVPAFDKQDTQWLPYWEIGGFIFGFWLCIGVLFFSERCRTMIFYHVDRMQIMVMQKIAA</sequence>